<proteinExistence type="predicted"/>
<dbReference type="InterPro" id="IPR036291">
    <property type="entry name" value="NAD(P)-bd_dom_sf"/>
</dbReference>
<keyword evidence="5" id="KW-1185">Reference proteome</keyword>
<dbReference type="Gene3D" id="3.40.50.720">
    <property type="entry name" value="NAD(P)-binding Rossmann-like Domain"/>
    <property type="match status" value="1"/>
</dbReference>
<evidence type="ECO:0000256" key="2">
    <source>
        <dbReference type="ARBA" id="ARBA00023002"/>
    </source>
</evidence>
<protein>
    <recommendedName>
        <fullName evidence="3">NmrA-like domain-containing protein</fullName>
    </recommendedName>
</protein>
<dbReference type="SUPFAM" id="SSF51735">
    <property type="entry name" value="NAD(P)-binding Rossmann-fold domains"/>
    <property type="match status" value="1"/>
</dbReference>
<keyword evidence="2" id="KW-0560">Oxidoreductase</keyword>
<keyword evidence="1" id="KW-0521">NADP</keyword>
<comment type="caution">
    <text evidence="4">The sequence shown here is derived from an EMBL/GenBank/DDBJ whole genome shotgun (WGS) entry which is preliminary data.</text>
</comment>
<dbReference type="Gene3D" id="3.90.25.10">
    <property type="entry name" value="UDP-galactose 4-epimerase, domain 1"/>
    <property type="match status" value="1"/>
</dbReference>
<dbReference type="InterPro" id="IPR051609">
    <property type="entry name" value="NmrA/Isoflavone_reductase-like"/>
</dbReference>
<accession>A0ABR0JAF8</accession>
<feature type="domain" description="NmrA-like" evidence="3">
    <location>
        <begin position="5"/>
        <end position="120"/>
    </location>
</feature>
<dbReference type="EMBL" id="JAVRRF010000011">
    <property type="protein sequence ID" value="KAK5060302.1"/>
    <property type="molecule type" value="Genomic_DNA"/>
</dbReference>
<dbReference type="Proteomes" id="UP001345691">
    <property type="component" value="Unassembled WGS sequence"/>
</dbReference>
<dbReference type="InterPro" id="IPR008030">
    <property type="entry name" value="NmrA-like"/>
</dbReference>
<dbReference type="PANTHER" id="PTHR47706">
    <property type="entry name" value="NMRA-LIKE FAMILY PROTEIN"/>
    <property type="match status" value="1"/>
</dbReference>
<dbReference type="Pfam" id="PF05368">
    <property type="entry name" value="NmrA"/>
    <property type="match status" value="1"/>
</dbReference>
<organism evidence="4 5">
    <name type="scientific">Exophiala sideris</name>
    <dbReference type="NCBI Taxonomy" id="1016849"/>
    <lineage>
        <taxon>Eukaryota</taxon>
        <taxon>Fungi</taxon>
        <taxon>Dikarya</taxon>
        <taxon>Ascomycota</taxon>
        <taxon>Pezizomycotina</taxon>
        <taxon>Eurotiomycetes</taxon>
        <taxon>Chaetothyriomycetidae</taxon>
        <taxon>Chaetothyriales</taxon>
        <taxon>Herpotrichiellaceae</taxon>
        <taxon>Exophiala</taxon>
    </lineage>
</organism>
<dbReference type="PANTHER" id="PTHR47706:SF9">
    <property type="entry name" value="NMRA-LIKE DOMAIN-CONTAINING PROTEIN-RELATED"/>
    <property type="match status" value="1"/>
</dbReference>
<reference evidence="4 5" key="1">
    <citation type="submission" date="2023-08" db="EMBL/GenBank/DDBJ databases">
        <title>Black Yeasts Isolated from many extreme environments.</title>
        <authorList>
            <person name="Coleine C."/>
            <person name="Stajich J.E."/>
            <person name="Selbmann L."/>
        </authorList>
    </citation>
    <scope>NUCLEOTIDE SEQUENCE [LARGE SCALE GENOMIC DNA]</scope>
    <source>
        <strain evidence="4 5">CCFEE 6328</strain>
    </source>
</reference>
<evidence type="ECO:0000259" key="3">
    <source>
        <dbReference type="Pfam" id="PF05368"/>
    </source>
</evidence>
<name>A0ABR0JAF8_9EURO</name>
<sequence>MSQPKRIALAGGTGMLGAAVVQAILARKDLFYLTIITRSSSASKVPVSVRTIVVESYDNPENDQALIQALGGHDVLISTLNSAVAVELEPKLVGAAIRAGVKHFMPSEYTLDVTYPSARELGLGNFIGARAAWADRLAEIASTGQITYTTLVTGGFLDFGLSTGMLGFDSTNKAARLYDHGQNAVTACTVPFIAKAVVVALQMPVDQVENKRINVAEVEYTGKELLQICELVTGEHWHVEEVSTESARQKGKELLAEGNARGAYLNFATALNFDGCGAANLTSGLEFGSGYGLQRRSLEEIVREAVKPFQDSMK</sequence>
<gene>
    <name evidence="4" type="ORF">LTR69_005619</name>
</gene>
<evidence type="ECO:0000313" key="5">
    <source>
        <dbReference type="Proteomes" id="UP001345691"/>
    </source>
</evidence>
<evidence type="ECO:0000313" key="4">
    <source>
        <dbReference type="EMBL" id="KAK5060302.1"/>
    </source>
</evidence>
<evidence type="ECO:0000256" key="1">
    <source>
        <dbReference type="ARBA" id="ARBA00022857"/>
    </source>
</evidence>